<feature type="transmembrane region" description="Helical" evidence="2">
    <location>
        <begin position="162"/>
        <end position="183"/>
    </location>
</feature>
<feature type="transmembrane region" description="Helical" evidence="2">
    <location>
        <begin position="353"/>
        <end position="377"/>
    </location>
</feature>
<accession>A0ABS1TFH7</accession>
<reference evidence="3 4" key="1">
    <citation type="submission" date="2021-01" db="EMBL/GenBank/DDBJ databases">
        <title>Genome public.</title>
        <authorList>
            <person name="Liu C."/>
            <person name="Sun Q."/>
        </authorList>
    </citation>
    <scope>NUCLEOTIDE SEQUENCE [LARGE SCALE GENOMIC DNA]</scope>
    <source>
        <strain evidence="3 4">YIM B02515</strain>
    </source>
</reference>
<protein>
    <submittedName>
        <fullName evidence="3">ABC transporter permease subunit</fullName>
    </submittedName>
</protein>
<feature type="transmembrane region" description="Helical" evidence="2">
    <location>
        <begin position="204"/>
        <end position="236"/>
    </location>
</feature>
<gene>
    <name evidence="3" type="ORF">JK636_15125</name>
</gene>
<keyword evidence="1" id="KW-0175">Coiled coil</keyword>
<dbReference type="Proteomes" id="UP000632377">
    <property type="component" value="Unassembled WGS sequence"/>
</dbReference>
<evidence type="ECO:0000256" key="2">
    <source>
        <dbReference type="SAM" id="Phobius"/>
    </source>
</evidence>
<sequence>MNLFKVEFYKLIKSKKYILFCLALIMLILAQIYIIYRNAQNETPDIKLKYNEKLLVDYRAKVKDEELSKDIIKDYENKIKKIEQENKELIEEKNNPNYNWIEKLKKKNEVLENERKNAEISLRLNEAEDINSQIMVNNYLINNNIMPHKSYEISAYNNMGSVISFVNIIFLPLLIVILTYDLVSGEIQFSTIKLLATKPVKRSHIILAKFFSSFIVTVVTVLTFELLGFLVIAVFFKTGSPVYPISAGTKYTIDSLGKVSAAVNSSSLIYAYSYLVRLALLQVLFIFSSVSFTLVISTLFVNNTISLMVSSVVMLFLNIITSILPQAFLSKIYPYLFTTYVDGAGVVRRSINISLGTVNIGFTTGLFSTLIWGILFISLACRNFIKKDITA</sequence>
<dbReference type="PANTHER" id="PTHR37305:SF1">
    <property type="entry name" value="MEMBRANE PROTEIN"/>
    <property type="match status" value="1"/>
</dbReference>
<evidence type="ECO:0000256" key="1">
    <source>
        <dbReference type="SAM" id="Coils"/>
    </source>
</evidence>
<feature type="transmembrane region" description="Helical" evidence="2">
    <location>
        <begin position="312"/>
        <end position="333"/>
    </location>
</feature>
<dbReference type="PANTHER" id="PTHR37305">
    <property type="entry name" value="INTEGRAL MEMBRANE PROTEIN-RELATED"/>
    <property type="match status" value="1"/>
</dbReference>
<dbReference type="EMBL" id="JAESWC010000009">
    <property type="protein sequence ID" value="MBL4937084.1"/>
    <property type="molecule type" value="Genomic_DNA"/>
</dbReference>
<feature type="transmembrane region" description="Helical" evidence="2">
    <location>
        <begin position="274"/>
        <end position="300"/>
    </location>
</feature>
<comment type="caution">
    <text evidence="3">The sequence shown here is derived from an EMBL/GenBank/DDBJ whole genome shotgun (WGS) entry which is preliminary data.</text>
</comment>
<keyword evidence="2" id="KW-0812">Transmembrane</keyword>
<keyword evidence="4" id="KW-1185">Reference proteome</keyword>
<feature type="coiled-coil region" evidence="1">
    <location>
        <begin position="65"/>
        <end position="128"/>
    </location>
</feature>
<keyword evidence="2" id="KW-1133">Transmembrane helix</keyword>
<keyword evidence="2" id="KW-0472">Membrane</keyword>
<evidence type="ECO:0000313" key="4">
    <source>
        <dbReference type="Proteomes" id="UP000632377"/>
    </source>
</evidence>
<dbReference type="Pfam" id="PF12679">
    <property type="entry name" value="ABC2_membrane_2"/>
    <property type="match status" value="1"/>
</dbReference>
<dbReference type="RefSeq" id="WP_202749836.1">
    <property type="nucleotide sequence ID" value="NZ_JAESWC010000009.1"/>
</dbReference>
<organism evidence="3 4">
    <name type="scientific">Clostridium rhizosphaerae</name>
    <dbReference type="NCBI Taxonomy" id="2803861"/>
    <lineage>
        <taxon>Bacteria</taxon>
        <taxon>Bacillati</taxon>
        <taxon>Bacillota</taxon>
        <taxon>Clostridia</taxon>
        <taxon>Eubacteriales</taxon>
        <taxon>Clostridiaceae</taxon>
        <taxon>Clostridium</taxon>
    </lineage>
</organism>
<proteinExistence type="predicted"/>
<name>A0ABS1TFH7_9CLOT</name>
<evidence type="ECO:0000313" key="3">
    <source>
        <dbReference type="EMBL" id="MBL4937084.1"/>
    </source>
</evidence>
<feature type="transmembrane region" description="Helical" evidence="2">
    <location>
        <begin position="17"/>
        <end position="36"/>
    </location>
</feature>